<protein>
    <submittedName>
        <fullName evidence="1">Uncharacterized protein</fullName>
    </submittedName>
</protein>
<evidence type="ECO:0000313" key="1">
    <source>
        <dbReference type="EMBL" id="EFC39705.1"/>
    </source>
</evidence>
<gene>
    <name evidence="1" type="ORF">NAEGRDRAFT_81193</name>
</gene>
<sequence>MVKDKSLKSLREVALEYSDDISPNNFKERIWRLTMPVSFSKIRPDFSQVNLQKLPSHDILFNLCLNYLEIWEIFKLVKSCKFCYWSLLDDEELFWRQISKRDGFIGMTDETTTGEECSRIYCNLWASCLEFETLSNSAFVESSSFSTKAVSNNPQLFLNFKKRINGDFNQYLYIMMSEGKKRFFIQKYLVAFGFLRLNRGEEMKLSFQKTLTKLFQILCWKEDGATFEVGLDYEKTIVCNLVGLAFETRFKYLEEEFKNEVEIFFIKHAAFRVSCPKIITVESFYDRAIKIMERKCRENYNWNSCYDLLVELLKNPKSKLKRSNDYILIVRCFMSCTIRREYSIKLVVNLLKNDNLFDHLPIYELVCKGLKWFDPVIFDKLTHEKFYSLGCKEYYIEILTDYITTCEPLDLSIRQRALERILFIFNDPTVQLLEPIPYKLLKSIEQSSSRLNFETKELEDCFFNSWRKIKLVPELQMAKDLYGKNHKRMVDQLFELKLNPTTDPSLVGEMFEILTTHGQTLGETEMESQLFHWKFTEFFVDYCLHGEFKDTYNIQLAYRYLSMKYPTGVTAMLEAMQHAEKKSQTRSHTLKK</sequence>
<name>D2VTS9_NAEGR</name>
<dbReference type="VEuPathDB" id="AmoebaDB:NAEGRDRAFT_81193"/>
<evidence type="ECO:0000313" key="2">
    <source>
        <dbReference type="Proteomes" id="UP000006671"/>
    </source>
</evidence>
<organism evidence="2">
    <name type="scientific">Naegleria gruberi</name>
    <name type="common">Amoeba</name>
    <dbReference type="NCBI Taxonomy" id="5762"/>
    <lineage>
        <taxon>Eukaryota</taxon>
        <taxon>Discoba</taxon>
        <taxon>Heterolobosea</taxon>
        <taxon>Tetramitia</taxon>
        <taxon>Eutetramitia</taxon>
        <taxon>Vahlkampfiidae</taxon>
        <taxon>Naegleria</taxon>
    </lineage>
</organism>
<dbReference type="AlphaFoldDB" id="D2VTS9"/>
<dbReference type="Proteomes" id="UP000006671">
    <property type="component" value="Unassembled WGS sequence"/>
</dbReference>
<dbReference type="InParanoid" id="D2VTS9"/>
<proteinExistence type="predicted"/>
<dbReference type="EMBL" id="GG738897">
    <property type="protein sequence ID" value="EFC39705.1"/>
    <property type="molecule type" value="Genomic_DNA"/>
</dbReference>
<accession>D2VTS9</accession>
<dbReference type="GeneID" id="8854255"/>
<reference evidence="1 2" key="1">
    <citation type="journal article" date="2010" name="Cell">
        <title>The genome of Naegleria gruberi illuminates early eukaryotic versatility.</title>
        <authorList>
            <person name="Fritz-Laylin L.K."/>
            <person name="Prochnik S.E."/>
            <person name="Ginger M.L."/>
            <person name="Dacks J.B."/>
            <person name="Carpenter M.L."/>
            <person name="Field M.C."/>
            <person name="Kuo A."/>
            <person name="Paredez A."/>
            <person name="Chapman J."/>
            <person name="Pham J."/>
            <person name="Shu S."/>
            <person name="Neupane R."/>
            <person name="Cipriano M."/>
            <person name="Mancuso J."/>
            <person name="Tu H."/>
            <person name="Salamov A."/>
            <person name="Lindquist E."/>
            <person name="Shapiro H."/>
            <person name="Lucas S."/>
            <person name="Grigoriev I.V."/>
            <person name="Cande W.Z."/>
            <person name="Fulton C."/>
            <person name="Rokhsar D.S."/>
            <person name="Dawson S.C."/>
        </authorList>
    </citation>
    <scope>NUCLEOTIDE SEQUENCE [LARGE SCALE GENOMIC DNA]</scope>
    <source>
        <strain evidence="1 2">NEG-M</strain>
    </source>
</reference>
<dbReference type="KEGG" id="ngr:NAEGRDRAFT_81193"/>
<keyword evidence="2" id="KW-1185">Reference proteome</keyword>
<dbReference type="RefSeq" id="XP_002672449.1">
    <property type="nucleotide sequence ID" value="XM_002672403.1"/>
</dbReference>